<keyword evidence="1" id="KW-1133">Transmembrane helix</keyword>
<feature type="domain" description="Regulatory protein YycH" evidence="2">
    <location>
        <begin position="12"/>
        <end position="422"/>
    </location>
</feature>
<dbReference type="Pfam" id="PF07435">
    <property type="entry name" value="YycH"/>
    <property type="match status" value="1"/>
</dbReference>
<sequence>MKFSNVIIRVGLIVTVLLSIVLSFIIWSNNQSFDNRSDRTKNVVVSKDASTAINNAYLPTEVLYRDNNDRMMQIYDKTRNIPLELSKKFGKISLSNVSSYSRNPNRYTAMLANSKYLQLVYPDKVTLGTFAKVSKIAGKITKEKRLINRIFVPISGKGKLYFGDDETSKLYITDISSNPIKGLQQIINTANQKIKVELRRVGTEYTPFYTEDTQVGVYSYLITKQSENFFVSKLLGVTNVDSKESSGIATYSTGPYQKVIVNRDKNIFSYSNFDDNTVPRNTAQLFEQSSSYLLKSGLTVKDMRYFENKDNTLSYRYYFEGLPVFLESDNSAAISIGYSSSVTIMIFKNIIFQIPIPVDGRTSTIPATETLVKEINEKGVHDNEIQRIELGLKLVHDKENTDLVDLVPTMYFKIFGEWKDAQSWLQSDIAFARRTADEVK</sequence>
<dbReference type="InterPro" id="IPR009996">
    <property type="entry name" value="YycH"/>
</dbReference>
<keyword evidence="1" id="KW-0812">Transmembrane</keyword>
<dbReference type="InterPro" id="IPR042274">
    <property type="entry name" value="YycH/YycI_2"/>
</dbReference>
<name>A0A1L6XBW3_9LACO</name>
<dbReference type="EMBL" id="CP018888">
    <property type="protein sequence ID" value="APT18460.1"/>
    <property type="molecule type" value="Genomic_DNA"/>
</dbReference>
<dbReference type="AlphaFoldDB" id="A0A1L6XBW3"/>
<organism evidence="3 4">
    <name type="scientific">Amylolactobacillus amylophilus DSM 20533 = JCM 1125</name>
    <dbReference type="NCBI Taxonomy" id="1423721"/>
    <lineage>
        <taxon>Bacteria</taxon>
        <taxon>Bacillati</taxon>
        <taxon>Bacillota</taxon>
        <taxon>Bacilli</taxon>
        <taxon>Lactobacillales</taxon>
        <taxon>Lactobacillaceae</taxon>
        <taxon>Amylolactobacillus</taxon>
    </lineage>
</organism>
<evidence type="ECO:0000256" key="1">
    <source>
        <dbReference type="SAM" id="Phobius"/>
    </source>
</evidence>
<dbReference type="RefSeq" id="WP_056945844.1">
    <property type="nucleotide sequence ID" value="NZ_AYYS01000007.1"/>
</dbReference>
<protein>
    <recommendedName>
        <fullName evidence="2">Regulatory protein YycH domain-containing protein</fullName>
    </recommendedName>
</protein>
<evidence type="ECO:0000313" key="3">
    <source>
        <dbReference type="EMBL" id="APT18460.1"/>
    </source>
</evidence>
<evidence type="ECO:0000313" key="4">
    <source>
        <dbReference type="Proteomes" id="UP000185499"/>
    </source>
</evidence>
<keyword evidence="1" id="KW-0472">Membrane</keyword>
<proteinExistence type="predicted"/>
<dbReference type="KEGG" id="lah:LA20533_03875"/>
<dbReference type="Proteomes" id="UP000185499">
    <property type="component" value="Chromosome"/>
</dbReference>
<reference evidence="3 4" key="1">
    <citation type="submission" date="2016-12" db="EMBL/GenBank/DDBJ databases">
        <title>The whole genome sequencing and assembly of Lactobacillus amylophilus DSM 20533T strain.</title>
        <authorList>
            <person name="Lee Y.-J."/>
            <person name="Yi H."/>
            <person name="Bahn Y.-S."/>
            <person name="Kim J.F."/>
            <person name="Lee D.-W."/>
        </authorList>
    </citation>
    <scope>NUCLEOTIDE SEQUENCE [LARGE SCALE GENOMIC DNA]</scope>
    <source>
        <strain evidence="3 4">DSM 20533</strain>
    </source>
</reference>
<evidence type="ECO:0000259" key="2">
    <source>
        <dbReference type="Pfam" id="PF07435"/>
    </source>
</evidence>
<dbReference type="Gene3D" id="3.30.310.160">
    <property type="entry name" value="YycH protein, domain 2"/>
    <property type="match status" value="1"/>
</dbReference>
<gene>
    <name evidence="3" type="ORF">LA20533_03875</name>
</gene>
<feature type="transmembrane region" description="Helical" evidence="1">
    <location>
        <begin position="7"/>
        <end position="27"/>
    </location>
</feature>
<accession>A0A1L6XBW3</accession>
<keyword evidence="4" id="KW-1185">Reference proteome</keyword>